<dbReference type="Proteomes" id="UP000275078">
    <property type="component" value="Unassembled WGS sequence"/>
</dbReference>
<evidence type="ECO:0000313" key="6">
    <source>
        <dbReference type="Proteomes" id="UP000275078"/>
    </source>
</evidence>
<name>A0A3N4IAE2_ASCIM</name>
<keyword evidence="1" id="KW-0479">Metal-binding</keyword>
<dbReference type="GO" id="GO:0008270">
    <property type="term" value="F:zinc ion binding"/>
    <property type="evidence" value="ECO:0007669"/>
    <property type="project" value="InterPro"/>
</dbReference>
<dbReference type="Pfam" id="PF04082">
    <property type="entry name" value="Fungal_trans"/>
    <property type="match status" value="1"/>
</dbReference>
<dbReference type="EMBL" id="ML119667">
    <property type="protein sequence ID" value="RPA83055.1"/>
    <property type="molecule type" value="Genomic_DNA"/>
</dbReference>
<feature type="region of interest" description="Disordered" evidence="3">
    <location>
        <begin position="123"/>
        <end position="179"/>
    </location>
</feature>
<dbReference type="OrthoDB" id="5296287at2759"/>
<dbReference type="InterPro" id="IPR036864">
    <property type="entry name" value="Zn2-C6_fun-type_DNA-bd_sf"/>
</dbReference>
<dbReference type="SUPFAM" id="SSF57701">
    <property type="entry name" value="Zn2/Cys6 DNA-binding domain"/>
    <property type="match status" value="1"/>
</dbReference>
<dbReference type="InterPro" id="IPR053230">
    <property type="entry name" value="Trans_reg_galc"/>
</dbReference>
<evidence type="ECO:0000256" key="2">
    <source>
        <dbReference type="ARBA" id="ARBA00023242"/>
    </source>
</evidence>
<dbReference type="PROSITE" id="PS50048">
    <property type="entry name" value="ZN2_CY6_FUNGAL_2"/>
    <property type="match status" value="1"/>
</dbReference>
<dbReference type="GO" id="GO:0003677">
    <property type="term" value="F:DNA binding"/>
    <property type="evidence" value="ECO:0007669"/>
    <property type="project" value="InterPro"/>
</dbReference>
<keyword evidence="6" id="KW-1185">Reference proteome</keyword>
<keyword evidence="2" id="KW-0539">Nucleus</keyword>
<feature type="compositionally biased region" description="Low complexity" evidence="3">
    <location>
        <begin position="131"/>
        <end position="144"/>
    </location>
</feature>
<sequence>MSGGGYYQFSFGEPSNTHGSSHGKMPLGKAPYPHDQHNSRQRVQHACEPCRRKKSRCDGARPTCKTCRTAQRECHYGEGKREKTKKRLNEFNELEARNKQYEEYLRELLPLADDDKRKQIEISLKENPRRSSSLGTHSPSTSQSAMTQRGHHSSRSEKGKSASISVYEGDSDSHSSDDGYYAHEEEHMKVAEGGHIARLKGGLASMDSSVDRVMDDINTTHVNIPSGFMGKISDVCWISFLFHYLEHGEEASDIHDATGGITNPDLPLYFEQSKVGSYYVDDQDISVGGSPVNHFAIPPRILADRLIASYFESCQPLCPLVDRKEFIREYDRLYLEQDAQRRPWGWLAMLNLVFALGQTFEDLAGSVQIEDCTTHVEYFTRARILGALDGGLVFRVGTLIQVQVMGLASLYLLATKQANRAWNANGLAIRLAHGLGLHLRNETNTLSAHKREMRNRTWYALSYLETLLAMVTGRPPSIKLSDCNAPIPQSIRYELLNSYPSTDAPVDPYFLAVAKMNLIFEGVCTDLYAPLHGADKGSWKTLKRVIEDYLRKVEAWKASLPEYLRFEKSDLVDETSRQRNDLFLRYTHTNMIILRPTLCHETTLARQTPEMRNFITTHADVCVQHAVLNIQKLAGPPLTVVERLSTIPWWCFLYYLTSSEATILTEVIFQTTGMKPANDQQIQEYLTVAREGFRWLFSLSDANLAGRRCCAMLARILRLLARRLGNYNASLEREFGEAIERDIRESISEPTLEEWVTHGPLDFRNRYPA</sequence>
<dbReference type="AlphaFoldDB" id="A0A3N4IAE2"/>
<dbReference type="InterPro" id="IPR001138">
    <property type="entry name" value="Zn2Cys6_DnaBD"/>
</dbReference>
<dbReference type="SMART" id="SM00906">
    <property type="entry name" value="Fungal_trans"/>
    <property type="match status" value="1"/>
</dbReference>
<evidence type="ECO:0000256" key="3">
    <source>
        <dbReference type="SAM" id="MobiDB-lite"/>
    </source>
</evidence>
<evidence type="ECO:0000313" key="5">
    <source>
        <dbReference type="EMBL" id="RPA83055.1"/>
    </source>
</evidence>
<protein>
    <recommendedName>
        <fullName evidence="4">Zn(2)-C6 fungal-type domain-containing protein</fullName>
    </recommendedName>
</protein>
<dbReference type="CDD" id="cd12148">
    <property type="entry name" value="fungal_TF_MHR"/>
    <property type="match status" value="1"/>
</dbReference>
<dbReference type="SMART" id="SM00066">
    <property type="entry name" value="GAL4"/>
    <property type="match status" value="1"/>
</dbReference>
<evidence type="ECO:0000259" key="4">
    <source>
        <dbReference type="PROSITE" id="PS50048"/>
    </source>
</evidence>
<accession>A0A3N4IAE2</accession>
<dbReference type="GO" id="GO:0000981">
    <property type="term" value="F:DNA-binding transcription factor activity, RNA polymerase II-specific"/>
    <property type="evidence" value="ECO:0007669"/>
    <property type="project" value="InterPro"/>
</dbReference>
<proteinExistence type="predicted"/>
<evidence type="ECO:0000256" key="1">
    <source>
        <dbReference type="ARBA" id="ARBA00022723"/>
    </source>
</evidence>
<feature type="domain" description="Zn(2)-C6 fungal-type" evidence="4">
    <location>
        <begin position="46"/>
        <end position="76"/>
    </location>
</feature>
<dbReference type="PANTHER" id="PTHR47654:SF5">
    <property type="entry name" value="TRANSCRIPTION FACTOR DOMAIN-CONTAINING PROTEIN"/>
    <property type="match status" value="1"/>
</dbReference>
<gene>
    <name evidence="5" type="ORF">BJ508DRAFT_413717</name>
</gene>
<dbReference type="PROSITE" id="PS00463">
    <property type="entry name" value="ZN2_CY6_FUNGAL_1"/>
    <property type="match status" value="1"/>
</dbReference>
<dbReference type="CDD" id="cd00067">
    <property type="entry name" value="GAL4"/>
    <property type="match status" value="1"/>
</dbReference>
<feature type="region of interest" description="Disordered" evidence="3">
    <location>
        <begin position="1"/>
        <end position="41"/>
    </location>
</feature>
<dbReference type="PANTHER" id="PTHR47654">
    <property type="entry name" value="ZN(II)2CYS6 TRANSCRIPTION FACTOR (EUROFUNG)-RELATED"/>
    <property type="match status" value="1"/>
</dbReference>
<dbReference type="GO" id="GO:0006351">
    <property type="term" value="P:DNA-templated transcription"/>
    <property type="evidence" value="ECO:0007669"/>
    <property type="project" value="InterPro"/>
</dbReference>
<organism evidence="5 6">
    <name type="scientific">Ascobolus immersus RN42</name>
    <dbReference type="NCBI Taxonomy" id="1160509"/>
    <lineage>
        <taxon>Eukaryota</taxon>
        <taxon>Fungi</taxon>
        <taxon>Dikarya</taxon>
        <taxon>Ascomycota</taxon>
        <taxon>Pezizomycotina</taxon>
        <taxon>Pezizomycetes</taxon>
        <taxon>Pezizales</taxon>
        <taxon>Ascobolaceae</taxon>
        <taxon>Ascobolus</taxon>
    </lineage>
</organism>
<dbReference type="Pfam" id="PF00172">
    <property type="entry name" value="Zn_clus"/>
    <property type="match status" value="1"/>
</dbReference>
<dbReference type="InterPro" id="IPR007219">
    <property type="entry name" value="XnlR_reg_dom"/>
</dbReference>
<reference evidence="5 6" key="1">
    <citation type="journal article" date="2018" name="Nat. Ecol. Evol.">
        <title>Pezizomycetes genomes reveal the molecular basis of ectomycorrhizal truffle lifestyle.</title>
        <authorList>
            <person name="Murat C."/>
            <person name="Payen T."/>
            <person name="Noel B."/>
            <person name="Kuo A."/>
            <person name="Morin E."/>
            <person name="Chen J."/>
            <person name="Kohler A."/>
            <person name="Krizsan K."/>
            <person name="Balestrini R."/>
            <person name="Da Silva C."/>
            <person name="Montanini B."/>
            <person name="Hainaut M."/>
            <person name="Levati E."/>
            <person name="Barry K.W."/>
            <person name="Belfiori B."/>
            <person name="Cichocki N."/>
            <person name="Clum A."/>
            <person name="Dockter R.B."/>
            <person name="Fauchery L."/>
            <person name="Guy J."/>
            <person name="Iotti M."/>
            <person name="Le Tacon F."/>
            <person name="Lindquist E.A."/>
            <person name="Lipzen A."/>
            <person name="Malagnac F."/>
            <person name="Mello A."/>
            <person name="Molinier V."/>
            <person name="Miyauchi S."/>
            <person name="Poulain J."/>
            <person name="Riccioni C."/>
            <person name="Rubini A."/>
            <person name="Sitrit Y."/>
            <person name="Splivallo R."/>
            <person name="Traeger S."/>
            <person name="Wang M."/>
            <person name="Zifcakova L."/>
            <person name="Wipf D."/>
            <person name="Zambonelli A."/>
            <person name="Paolocci F."/>
            <person name="Nowrousian M."/>
            <person name="Ottonello S."/>
            <person name="Baldrian P."/>
            <person name="Spatafora J.W."/>
            <person name="Henrissat B."/>
            <person name="Nagy L.G."/>
            <person name="Aury J.M."/>
            <person name="Wincker P."/>
            <person name="Grigoriev I.V."/>
            <person name="Bonfante P."/>
            <person name="Martin F.M."/>
        </authorList>
    </citation>
    <scope>NUCLEOTIDE SEQUENCE [LARGE SCALE GENOMIC DNA]</scope>
    <source>
        <strain evidence="5 6">RN42</strain>
    </source>
</reference>
<dbReference type="Gene3D" id="4.10.240.10">
    <property type="entry name" value="Zn(2)-C6 fungal-type DNA-binding domain"/>
    <property type="match status" value="1"/>
</dbReference>